<feature type="region of interest" description="Disordered" evidence="1">
    <location>
        <begin position="1257"/>
        <end position="1290"/>
    </location>
</feature>
<evidence type="ECO:0000313" key="2">
    <source>
        <dbReference type="EMBL" id="EOB01281.1"/>
    </source>
</evidence>
<feature type="compositionally biased region" description="Polar residues" evidence="1">
    <location>
        <begin position="36"/>
        <end position="45"/>
    </location>
</feature>
<evidence type="ECO:0000256" key="1">
    <source>
        <dbReference type="SAM" id="MobiDB-lite"/>
    </source>
</evidence>
<feature type="compositionally biased region" description="Polar residues" evidence="1">
    <location>
        <begin position="922"/>
        <end position="934"/>
    </location>
</feature>
<feature type="compositionally biased region" description="Basic and acidic residues" evidence="1">
    <location>
        <begin position="867"/>
        <end position="891"/>
    </location>
</feature>
<proteinExistence type="predicted"/>
<accession>R0JUT3</accession>
<gene>
    <name evidence="2" type="ORF">Anapl_12727</name>
</gene>
<reference evidence="3" key="1">
    <citation type="journal article" date="2013" name="Nat. Genet.">
        <title>The duck genome and transcriptome provide insight into an avian influenza virus reservoir species.</title>
        <authorList>
            <person name="Huang Y."/>
            <person name="Li Y."/>
            <person name="Burt D.W."/>
            <person name="Chen H."/>
            <person name="Zhang Y."/>
            <person name="Qian W."/>
            <person name="Kim H."/>
            <person name="Gan S."/>
            <person name="Zhao Y."/>
            <person name="Li J."/>
            <person name="Yi K."/>
            <person name="Feng H."/>
            <person name="Zhu P."/>
            <person name="Li B."/>
            <person name="Liu Q."/>
            <person name="Fairley S."/>
            <person name="Magor K.E."/>
            <person name="Du Z."/>
            <person name="Hu X."/>
            <person name="Goodman L."/>
            <person name="Tafer H."/>
            <person name="Vignal A."/>
            <person name="Lee T."/>
            <person name="Kim K.W."/>
            <person name="Sheng Z."/>
            <person name="An Y."/>
            <person name="Searle S."/>
            <person name="Herrero J."/>
            <person name="Groenen M.A."/>
            <person name="Crooijmans R.P."/>
            <person name="Faraut T."/>
            <person name="Cai Q."/>
            <person name="Webster R.G."/>
            <person name="Aldridge J.R."/>
            <person name="Warren W.C."/>
            <person name="Bartschat S."/>
            <person name="Kehr S."/>
            <person name="Marz M."/>
            <person name="Stadler P.F."/>
            <person name="Smith J."/>
            <person name="Kraus R.H."/>
            <person name="Zhao Y."/>
            <person name="Ren L."/>
            <person name="Fei J."/>
            <person name="Morisson M."/>
            <person name="Kaiser P."/>
            <person name="Griffin D.K."/>
            <person name="Rao M."/>
            <person name="Pitel F."/>
            <person name="Wang J."/>
            <person name="Li N."/>
        </authorList>
    </citation>
    <scope>NUCLEOTIDE SEQUENCE [LARGE SCALE GENOMIC DNA]</scope>
</reference>
<feature type="compositionally biased region" description="Basic residues" evidence="1">
    <location>
        <begin position="180"/>
        <end position="190"/>
    </location>
</feature>
<feature type="region of interest" description="Disordered" evidence="1">
    <location>
        <begin position="1343"/>
        <end position="1393"/>
    </location>
</feature>
<name>R0JUT3_ANAPL</name>
<feature type="region of interest" description="Disordered" evidence="1">
    <location>
        <begin position="855"/>
        <end position="891"/>
    </location>
</feature>
<feature type="region of interest" description="Disordered" evidence="1">
    <location>
        <begin position="25"/>
        <end position="59"/>
    </location>
</feature>
<feature type="region of interest" description="Disordered" evidence="1">
    <location>
        <begin position="1519"/>
        <end position="1539"/>
    </location>
</feature>
<feature type="compositionally biased region" description="Polar residues" evidence="1">
    <location>
        <begin position="212"/>
        <end position="231"/>
    </location>
</feature>
<feature type="region of interest" description="Disordered" evidence="1">
    <location>
        <begin position="1219"/>
        <end position="1239"/>
    </location>
</feature>
<feature type="region of interest" description="Disordered" evidence="1">
    <location>
        <begin position="653"/>
        <end position="681"/>
    </location>
</feature>
<feature type="region of interest" description="Disordered" evidence="1">
    <location>
        <begin position="914"/>
        <end position="934"/>
    </location>
</feature>
<keyword evidence="3" id="KW-1185">Reference proteome</keyword>
<dbReference type="Proteomes" id="UP000296049">
    <property type="component" value="Unassembled WGS sequence"/>
</dbReference>
<feature type="compositionally biased region" description="Polar residues" evidence="1">
    <location>
        <begin position="1527"/>
        <end position="1539"/>
    </location>
</feature>
<feature type="region of interest" description="Disordered" evidence="1">
    <location>
        <begin position="160"/>
        <end position="231"/>
    </location>
</feature>
<organism evidence="2 3">
    <name type="scientific">Anas platyrhynchos</name>
    <name type="common">Mallard</name>
    <name type="synonym">Anas boschas</name>
    <dbReference type="NCBI Taxonomy" id="8839"/>
    <lineage>
        <taxon>Eukaryota</taxon>
        <taxon>Metazoa</taxon>
        <taxon>Chordata</taxon>
        <taxon>Craniata</taxon>
        <taxon>Vertebrata</taxon>
        <taxon>Euteleostomi</taxon>
        <taxon>Archelosauria</taxon>
        <taxon>Archosauria</taxon>
        <taxon>Dinosauria</taxon>
        <taxon>Saurischia</taxon>
        <taxon>Theropoda</taxon>
        <taxon>Coelurosauria</taxon>
        <taxon>Aves</taxon>
        <taxon>Neognathae</taxon>
        <taxon>Galloanserae</taxon>
        <taxon>Anseriformes</taxon>
        <taxon>Anatidae</taxon>
        <taxon>Anatinae</taxon>
        <taxon>Anas</taxon>
    </lineage>
</organism>
<evidence type="ECO:0000313" key="3">
    <source>
        <dbReference type="Proteomes" id="UP000296049"/>
    </source>
</evidence>
<feature type="region of interest" description="Disordered" evidence="1">
    <location>
        <begin position="758"/>
        <end position="783"/>
    </location>
</feature>
<dbReference type="EMBL" id="KB743109">
    <property type="protein sequence ID" value="EOB01281.1"/>
    <property type="molecule type" value="Genomic_DNA"/>
</dbReference>
<feature type="compositionally biased region" description="Low complexity" evidence="1">
    <location>
        <begin position="192"/>
        <end position="202"/>
    </location>
</feature>
<sequence length="1539" mass="168156">MVARAGRTTRQELPKFEDLIDLETNLTCEKTPKPNPQISTGTSLEVDTPGAAAKTSSSSSANEANAIALPLFPCSPPKNKQTNEKKTLPLTLDFSDCTLSYWNQLSTCQKQMYLTNFQLPRYCNMTAEVHRKAPRCLAVPIGADDGPGAAALVQCQNEHPALPWDPRDAGGHPQQQPPAHRCHRPSRPRRTSAGAGHGSSSAPCKHKCRESVTWQHQGGEQQLRTGRQGSGSAAPFQQVYVHPCWEQQIVPERLGAVQEETRAAARTCSGFGPHQPVCQLKACGAILHLSPGGRHKPLGTAEARQGEGCAPVAEQCPQHAPTTQRWEGRLQPRALGALGTGTELPLQQHACRALETCSATSSVCITPLSTAYNRRQRPDRSTEGLIFVRIPHHPRDDRHEHRAAWTRTAQPARVVGSDPPCRSCTVSGEQLTGLHCAVPDLPTAERESGSEYFELDSILLKNDNSLPANHPQMSSVTLCRDKVYLSARRRSVSHTCFIRSSTRADSQELHGTKFPAPDTPSKASVELGLPAVPASRQHGTQGLGAFVLFPGCYEQCEKELVVPNSVLAAAPAVPRAALPASQAPPACRTRFSQPVPAQRLPQLPSLRTHAQDISMRKTEKSSVSFFCKASTYWRSKQGASAEFFTLTQKGPVSAAGGNAGRDRHPSTLGTAHTPEKETACAPAGAEEDKLLFIKYRSRCKREGKRSGLPQLTYFSTLYGIIHKTARTLGTHSSAATRVAVRKAKVKLPSCSRLRVTTADTGRLPQERLPGRAQEPRQGDTRGTHTEYLRKAEQGADFTWWMSEQKPQAQNNNYNLFPPLEQIRAFRARAKELNVAPTWSARVSSQDKHAMKVLAPEHSAANSPTRQAADERHGTSTRQEDGLEKKTTKPYQDESAQHFLGPHFIWGTRTCTPTPSHVPPTAPGTNPTSPGTSVHYSPPTLRPGVRHPATSEVPGHTLDLQEAPAFPEGSCAAAAPALPAGSRSMSLLWAELLQALAVSRAQHPKKTPKKVLFMPRAQHPKKMPKRVLFTMERAGKALAELLEAELVSTTKAKLEVLVPAGTRCTKQQTSRNLAAHGMFGGAEQPLLPGACTAAPGPKSPCKASGESVGSIRCAFENYTRPTFSNGNTPLLLDSTRIRGEEDLRARCLPALNALLTFSQRQHHCLAKPEQMRISNSLVINQAWIRSVAPALKNIAKFMKTDLLQVSSRRFWVTSSSWKVSGKEKNHHPGSHPRAVSSRYPAPTELARLKHRALSEAIIPPSHPMHPSREAQVRQGPPPDISALTPLSRSTKPQFHEAAAHWRQIFKSHLVMVLLPIRKPRFHLLEFALPCDSLPATTAYHPLRGGREGLSGTVQPLCEPSSEQPRRSPPGGCADCAQPSRPSSEPGHPELCSSGNTPRRLTHYEHLALLQAGCKRFKQDPVKTTRLRVHRSCCTSLSPTDYTKNKLPAGATLSPAILLFFQNMNISSFKSLLYIWKKTFFATTTSMGISAGAAPPDHLSHFGCPGRYLWLSRSHRSKTKQEAVKECQTKTPSNQGTFSQQ</sequence>
<feature type="compositionally biased region" description="Basic and acidic residues" evidence="1">
    <location>
        <begin position="764"/>
        <end position="783"/>
    </location>
</feature>
<protein>
    <submittedName>
        <fullName evidence="2">Uncharacterized protein</fullName>
    </submittedName>
</protein>